<sequence length="58" mass="6488">MPNPWPSLVWPKVTMPIKGGFALGEISLIAAPNNPFPKTNFAIYFLEAQKRADSEKRT</sequence>
<organism evidence="1 2">
    <name type="scientific">Escherichia phage EcS1</name>
    <dbReference type="NCBI Taxonomy" id="2083276"/>
    <lineage>
        <taxon>Viruses</taxon>
        <taxon>Duplodnaviria</taxon>
        <taxon>Heunggongvirae</taxon>
        <taxon>Uroviricota</taxon>
        <taxon>Caudoviricetes</taxon>
        <taxon>Pantevenvirales</taxon>
        <taxon>Straboviridae</taxon>
        <taxon>Tevenvirinae</taxon>
        <taxon>Kagamiyamavirus</taxon>
        <taxon>Kagamiyamavirus ecs1</taxon>
    </lineage>
</organism>
<proteinExistence type="predicted"/>
<dbReference type="GeneID" id="65108406"/>
<dbReference type="KEGG" id="vg:65108406"/>
<keyword evidence="2" id="KW-1185">Reference proteome</keyword>
<reference evidence="1 2" key="1">
    <citation type="submission" date="2018-02" db="EMBL/GenBank/DDBJ databases">
        <title>Full genome sequencing of a novel polyvalent bacteriophage as one of T4-Family member.</title>
        <authorList>
            <person name="Kawasaki T."/>
            <person name="Saad A.M."/>
            <person name="Yamada T."/>
        </authorList>
    </citation>
    <scope>NUCLEOTIDE SEQUENCE [LARGE SCALE GENOMIC DNA]</scope>
    <source>
        <strain evidence="1 2">EcS1</strain>
    </source>
</reference>
<name>A0A2Z5ZCQ3_9CAUD</name>
<evidence type="ECO:0000313" key="2">
    <source>
        <dbReference type="Proteomes" id="UP000250157"/>
    </source>
</evidence>
<dbReference type="RefSeq" id="YP_010090914.1">
    <property type="nucleotide sequence ID" value="NC_055721.1"/>
</dbReference>
<dbReference type="Proteomes" id="UP000250157">
    <property type="component" value="Segment"/>
</dbReference>
<protein>
    <submittedName>
        <fullName evidence="1">Uncharacterized protein</fullName>
    </submittedName>
</protein>
<dbReference type="EMBL" id="LC371242">
    <property type="protein sequence ID" value="BBC78267.1"/>
    <property type="molecule type" value="Genomic_DNA"/>
</dbReference>
<accession>A0A2Z5ZCQ3</accession>
<evidence type="ECO:0000313" key="1">
    <source>
        <dbReference type="EMBL" id="BBC78267.1"/>
    </source>
</evidence>